<dbReference type="NCBIfam" id="NF047516">
    <property type="entry name" value="LA_3659_fam"/>
    <property type="match status" value="1"/>
</dbReference>
<dbReference type="NCBIfam" id="NF047514">
    <property type="entry name" value="SpiroCoCo_N"/>
    <property type="match status" value="1"/>
</dbReference>
<proteinExistence type="predicted"/>
<dbReference type="EMBL" id="CP000805">
    <property type="protein sequence ID" value="ACD70834.1"/>
    <property type="molecule type" value="Genomic_DNA"/>
</dbReference>
<feature type="coiled-coil region" evidence="1">
    <location>
        <begin position="352"/>
        <end position="451"/>
    </location>
</feature>
<name>A0A0H3BJ51_TREPS</name>
<protein>
    <submittedName>
        <fullName evidence="2">Uncharacterized protein</fullName>
    </submittedName>
</protein>
<dbReference type="SUPFAM" id="SSF58113">
    <property type="entry name" value="Apolipoprotein A-I"/>
    <property type="match status" value="1"/>
</dbReference>
<gene>
    <name evidence="2" type="ordered locus">TPASS_0408</name>
</gene>
<feature type="coiled-coil region" evidence="1">
    <location>
        <begin position="723"/>
        <end position="821"/>
    </location>
</feature>
<dbReference type="AlphaFoldDB" id="A0A0H3BJ51"/>
<sequence>MEYFLTVVIACAISLVMVAFSRQLDKGNRSLEKVKRYADYIKEDLESFSAEKIAMLKDAAIELNVKQEQAIASVKKMDHLYDQFMKKSTALAAANMAVEKIHREVQASEKDVCTLREQVAVAQGLIAEVNKESSFVDSLSKRVAAAKTQLQQVSAAIPDMQNAFTRENTALLHRVRDGVLADVHKELAVLQTRLEKAQGESQSLFEVSAVKLRELYEGAFSEATVRAQVLEENGFGQLKVQAENRLLQLQEEFEGSLLSLQQHVMQRVEQTDQHIQDCASQWSVRAQTCESDLSIRLADVTACVDESVAQLKEQITTQEREVRAHLEGIEQSLSGAESGLRERVHKSVTSFHENLNKIAEASDAQLQQYRKEMDGRCSKFDRELEGIDVLESQLQLARERTEQKVREEFEAYAQDRERKQLAFEAQLQHSMDTVEHRMKQLNDELRELKASAYANASEKLQSVEDNFFEVLTKRSDSLHARFSEWSEGIEGRLTQLALESESARKDLEDTYRKELHTRLKDFVEEYKGQCTKLGEQILAIESNVKQHMRANDDLFQRHTEKFTIDVAALHDKAHNLIERELEAVRQRLRDSLHVHSSMIETEVRDMNVLVQEIKQEAQGGCGSVKRDIEAWKAHTDKQFADAKQLFEGKIAHLVNLSERAIENLSARYDMQYEDFSQKNGESLQSLRDEIGKMCDTMRTVKEELGGYVNTVTGQLHADGRRESEALHKTVKEARAQVDRTLQETRDLVQDLRAEFGEAQVGLLTKLQGESDRFSQVLQEIERKQHEFIGQTRIFDRADELRENLEKDIERLTETVTRFEVYREAMDKLSLQYEKVKHFGEEAEQRVEKFMQERKNIDLLEGEFSKLAALSDAMDKKIVELTLANDDLQRYQVQIRKVKEGLGDISTRYERLDKKGAVLDQTVQDVDRAFENLKELEKTLKNFRGELETVDPQLQRVRAEIAVLLDNQEKAERVRSRIECADALLGEMESRIEKMQHAREWLAGTETRLQEISKVSEGQLRLLGDLMRQDPANKIPGAGAPPLATRQNVVKLHKSGWSDDAIAHALKISKGEVQLILELPDMDSF</sequence>
<feature type="coiled-coil region" evidence="1">
    <location>
        <begin position="918"/>
        <end position="973"/>
    </location>
</feature>
<organism evidence="2 3">
    <name type="scientific">Treponema pallidum subsp. pallidum (strain SS14)</name>
    <dbReference type="NCBI Taxonomy" id="455434"/>
    <lineage>
        <taxon>Bacteria</taxon>
        <taxon>Pseudomonadati</taxon>
        <taxon>Spirochaetota</taxon>
        <taxon>Spirochaetia</taxon>
        <taxon>Spirochaetales</taxon>
        <taxon>Treponemataceae</taxon>
        <taxon>Treponema</taxon>
    </lineage>
</organism>
<evidence type="ECO:0000313" key="2">
    <source>
        <dbReference type="EMBL" id="ACD70834.1"/>
    </source>
</evidence>
<dbReference type="NCBIfam" id="NF047515">
    <property type="entry name" value="SpiroCoCo_C"/>
    <property type="match status" value="1"/>
</dbReference>
<evidence type="ECO:0000256" key="1">
    <source>
        <dbReference type="SAM" id="Coils"/>
    </source>
</evidence>
<dbReference type="RefSeq" id="WP_012460547.1">
    <property type="nucleotide sequence ID" value="NC_010741.1"/>
</dbReference>
<reference evidence="2 3" key="1">
    <citation type="journal article" date="2008" name="BMC Microbiol.">
        <title>Complete genome sequence of Treponema pallidum ssp. pallidum strain SS14 determined with oligonucleotide arrays.</title>
        <authorList>
            <person name="Matejkova P."/>
            <person name="Strouhal M."/>
            <person name="Smajs D."/>
            <person name="Norris S.J."/>
            <person name="Palzkill T."/>
            <person name="Petrosino J.F."/>
            <person name="Sodergren E."/>
            <person name="Norton J.E."/>
            <person name="Singh J."/>
            <person name="Richmond T.A."/>
            <person name="Molla M.N."/>
            <person name="Albert T.J."/>
            <person name="Weinstock G.M."/>
        </authorList>
    </citation>
    <scope>NUCLEOTIDE SEQUENCE [LARGE SCALE GENOMIC DNA]</scope>
    <source>
        <strain evidence="2 3">SS14</strain>
    </source>
</reference>
<dbReference type="KEGG" id="tpp:TPASS_0408"/>
<evidence type="ECO:0000313" key="3">
    <source>
        <dbReference type="Proteomes" id="UP000001202"/>
    </source>
</evidence>
<dbReference type="Proteomes" id="UP000001202">
    <property type="component" value="Chromosome"/>
</dbReference>
<dbReference type="PATRIC" id="fig|455434.6.peg.410"/>
<accession>A0A0H3BJ51</accession>
<keyword evidence="1" id="KW-0175">Coiled coil</keyword>